<dbReference type="AlphaFoldDB" id="A0A2K1IZQ9"/>
<organism evidence="1">
    <name type="scientific">Physcomitrium patens</name>
    <name type="common">Spreading-leaved earth moss</name>
    <name type="synonym">Physcomitrella patens</name>
    <dbReference type="NCBI Taxonomy" id="3218"/>
    <lineage>
        <taxon>Eukaryota</taxon>
        <taxon>Viridiplantae</taxon>
        <taxon>Streptophyta</taxon>
        <taxon>Embryophyta</taxon>
        <taxon>Bryophyta</taxon>
        <taxon>Bryophytina</taxon>
        <taxon>Bryopsida</taxon>
        <taxon>Funariidae</taxon>
        <taxon>Funariales</taxon>
        <taxon>Funariaceae</taxon>
        <taxon>Physcomitrium</taxon>
    </lineage>
</organism>
<dbReference type="PaxDb" id="3218-PP1S17_236V6.1"/>
<dbReference type="EMBL" id="ABEU02000018">
    <property type="protein sequence ID" value="PNR34767.1"/>
    <property type="molecule type" value="Genomic_DNA"/>
</dbReference>
<protein>
    <submittedName>
        <fullName evidence="1 2">Uncharacterized protein</fullName>
    </submittedName>
</protein>
<dbReference type="EnsemblPlants" id="Pp3c18_2860V3.2">
    <property type="protein sequence ID" value="PAC:32981969.CDS.1"/>
    <property type="gene ID" value="Pp3c18_2860"/>
</dbReference>
<evidence type="ECO:0000313" key="1">
    <source>
        <dbReference type="EMBL" id="PNR34767.1"/>
    </source>
</evidence>
<gene>
    <name evidence="1" type="ORF">PHYPA_022665</name>
</gene>
<reference evidence="2" key="3">
    <citation type="submission" date="2020-12" db="UniProtKB">
        <authorList>
            <consortium name="EnsemblPlants"/>
        </authorList>
    </citation>
    <scope>IDENTIFICATION</scope>
</reference>
<sequence>MGSLLELSAPSVFVVCCFLRLRFSDTELHLPLHRLTLQGCRVSPCTPSGKSSDEQGFQLRCVILHFSGLQARPQNIVCARAGVVFLCCGGVISKLSGKDKRRKKE</sequence>
<dbReference type="Gramene" id="Pp3c18_2860V3.2">
    <property type="protein sequence ID" value="PAC:32981969.CDS.1"/>
    <property type="gene ID" value="Pp3c18_2860"/>
</dbReference>
<dbReference type="EnsemblPlants" id="Pp3c18_2860V3.1">
    <property type="protein sequence ID" value="PAC:32981968.CDS.1"/>
    <property type="gene ID" value="Pp3c18_2860"/>
</dbReference>
<reference evidence="1 3" key="1">
    <citation type="journal article" date="2008" name="Science">
        <title>The Physcomitrella genome reveals evolutionary insights into the conquest of land by plants.</title>
        <authorList>
            <person name="Rensing S."/>
            <person name="Lang D."/>
            <person name="Zimmer A."/>
            <person name="Terry A."/>
            <person name="Salamov A."/>
            <person name="Shapiro H."/>
            <person name="Nishiyama T."/>
            <person name="Perroud P.-F."/>
            <person name="Lindquist E."/>
            <person name="Kamisugi Y."/>
            <person name="Tanahashi T."/>
            <person name="Sakakibara K."/>
            <person name="Fujita T."/>
            <person name="Oishi K."/>
            <person name="Shin-I T."/>
            <person name="Kuroki Y."/>
            <person name="Toyoda A."/>
            <person name="Suzuki Y."/>
            <person name="Hashimoto A."/>
            <person name="Yamaguchi K."/>
            <person name="Sugano A."/>
            <person name="Kohara Y."/>
            <person name="Fujiyama A."/>
            <person name="Anterola A."/>
            <person name="Aoki S."/>
            <person name="Ashton N."/>
            <person name="Barbazuk W.B."/>
            <person name="Barker E."/>
            <person name="Bennetzen J."/>
            <person name="Bezanilla M."/>
            <person name="Blankenship R."/>
            <person name="Cho S.H."/>
            <person name="Dutcher S."/>
            <person name="Estelle M."/>
            <person name="Fawcett J.A."/>
            <person name="Gundlach H."/>
            <person name="Hanada K."/>
            <person name="Heyl A."/>
            <person name="Hicks K.A."/>
            <person name="Hugh J."/>
            <person name="Lohr M."/>
            <person name="Mayer K."/>
            <person name="Melkozernov A."/>
            <person name="Murata T."/>
            <person name="Nelson D."/>
            <person name="Pils B."/>
            <person name="Prigge M."/>
            <person name="Reiss B."/>
            <person name="Renner T."/>
            <person name="Rombauts S."/>
            <person name="Rushton P."/>
            <person name="Sanderfoot A."/>
            <person name="Schween G."/>
            <person name="Shiu S.-H."/>
            <person name="Stueber K."/>
            <person name="Theodoulou F.L."/>
            <person name="Tu H."/>
            <person name="Van de Peer Y."/>
            <person name="Verrier P.J."/>
            <person name="Waters E."/>
            <person name="Wood A."/>
            <person name="Yang L."/>
            <person name="Cove D."/>
            <person name="Cuming A."/>
            <person name="Hasebe M."/>
            <person name="Lucas S."/>
            <person name="Mishler D.B."/>
            <person name="Reski R."/>
            <person name="Grigoriev I."/>
            <person name="Quatrano R.S."/>
            <person name="Boore J.L."/>
        </authorList>
    </citation>
    <scope>NUCLEOTIDE SEQUENCE [LARGE SCALE GENOMIC DNA]</scope>
    <source>
        <strain evidence="2 3">cv. Gransden 2004</strain>
    </source>
</reference>
<dbReference type="Gramene" id="Pp3c18_2860V3.1">
    <property type="protein sequence ID" value="PAC:32981968.CDS.1"/>
    <property type="gene ID" value="Pp3c18_2860"/>
</dbReference>
<proteinExistence type="predicted"/>
<keyword evidence="3" id="KW-1185">Reference proteome</keyword>
<evidence type="ECO:0000313" key="2">
    <source>
        <dbReference type="EnsemblPlants" id="PAC:32981968.CDS.1"/>
    </source>
</evidence>
<accession>A0A2K1IZQ9</accession>
<dbReference type="Proteomes" id="UP000006727">
    <property type="component" value="Chromosome 18"/>
</dbReference>
<evidence type="ECO:0000313" key="3">
    <source>
        <dbReference type="Proteomes" id="UP000006727"/>
    </source>
</evidence>
<dbReference type="InParanoid" id="A0A2K1IZQ9"/>
<reference evidence="1 3" key="2">
    <citation type="journal article" date="2018" name="Plant J.">
        <title>The Physcomitrella patens chromosome-scale assembly reveals moss genome structure and evolution.</title>
        <authorList>
            <person name="Lang D."/>
            <person name="Ullrich K.K."/>
            <person name="Murat F."/>
            <person name="Fuchs J."/>
            <person name="Jenkins J."/>
            <person name="Haas F.B."/>
            <person name="Piednoel M."/>
            <person name="Gundlach H."/>
            <person name="Van Bel M."/>
            <person name="Meyberg R."/>
            <person name="Vives C."/>
            <person name="Morata J."/>
            <person name="Symeonidi A."/>
            <person name="Hiss M."/>
            <person name="Muchero W."/>
            <person name="Kamisugi Y."/>
            <person name="Saleh O."/>
            <person name="Blanc G."/>
            <person name="Decker E.L."/>
            <person name="van Gessel N."/>
            <person name="Grimwood J."/>
            <person name="Hayes R.D."/>
            <person name="Graham S.W."/>
            <person name="Gunter L.E."/>
            <person name="McDaniel S.F."/>
            <person name="Hoernstein S.N.W."/>
            <person name="Larsson A."/>
            <person name="Li F.W."/>
            <person name="Perroud P.F."/>
            <person name="Phillips J."/>
            <person name="Ranjan P."/>
            <person name="Rokshar D.S."/>
            <person name="Rothfels C.J."/>
            <person name="Schneider L."/>
            <person name="Shu S."/>
            <person name="Stevenson D.W."/>
            <person name="Thummler F."/>
            <person name="Tillich M."/>
            <person name="Villarreal Aguilar J.C."/>
            <person name="Widiez T."/>
            <person name="Wong G.K."/>
            <person name="Wymore A."/>
            <person name="Zhang Y."/>
            <person name="Zimmer A.D."/>
            <person name="Quatrano R.S."/>
            <person name="Mayer K.F.X."/>
            <person name="Goodstein D."/>
            <person name="Casacuberta J.M."/>
            <person name="Vandepoele K."/>
            <person name="Reski R."/>
            <person name="Cuming A.C."/>
            <person name="Tuskan G.A."/>
            <person name="Maumus F."/>
            <person name="Salse J."/>
            <person name="Schmutz J."/>
            <person name="Rensing S.A."/>
        </authorList>
    </citation>
    <scope>NUCLEOTIDE SEQUENCE [LARGE SCALE GENOMIC DNA]</scope>
    <source>
        <strain evidence="2 3">cv. Gransden 2004</strain>
    </source>
</reference>
<name>A0A2K1IZQ9_PHYPA</name>